<protein>
    <recommendedName>
        <fullName evidence="7">GtrA/DPMS transmembrane domain-containing protein</fullName>
    </recommendedName>
</protein>
<feature type="transmembrane region" description="Helical" evidence="6">
    <location>
        <begin position="20"/>
        <end position="41"/>
    </location>
</feature>
<sequence>MADSFKAKIRSTQRNPYIQFISFGITGTAVAVIDFAVLFALREIAGVQQYIANSIAYATAVTIKFFIHRWWVFHHEATANASSEKTMFAKFVSFNTVGLGINNLVLWLMVFVSSSTPWFYLSKAVATLVVMFWNFFTNKFWTFKAKKSKL</sequence>
<comment type="caution">
    <text evidence="8">The sequence shown here is derived from an EMBL/GenBank/DDBJ whole genome shotgun (WGS) entry which is preliminary data.</text>
</comment>
<evidence type="ECO:0000313" key="8">
    <source>
        <dbReference type="EMBL" id="PIS05277.1"/>
    </source>
</evidence>
<dbReference type="Proteomes" id="UP000230935">
    <property type="component" value="Unassembled WGS sequence"/>
</dbReference>
<name>A0A2H0W1U9_9BACT</name>
<dbReference type="PANTHER" id="PTHR38459:SF1">
    <property type="entry name" value="PROPHAGE BACTOPRENOL-LINKED GLUCOSE TRANSLOCASE HOMOLOG"/>
    <property type="match status" value="1"/>
</dbReference>
<evidence type="ECO:0000256" key="4">
    <source>
        <dbReference type="ARBA" id="ARBA00022989"/>
    </source>
</evidence>
<dbReference type="AlphaFoldDB" id="A0A2H0W1U9"/>
<proteinExistence type="inferred from homology"/>
<dbReference type="Pfam" id="PF04138">
    <property type="entry name" value="GtrA_DPMS_TM"/>
    <property type="match status" value="1"/>
</dbReference>
<dbReference type="PANTHER" id="PTHR38459">
    <property type="entry name" value="PROPHAGE BACTOPRENOL-LINKED GLUCOSE TRANSLOCASE HOMOLOG"/>
    <property type="match status" value="1"/>
</dbReference>
<evidence type="ECO:0000259" key="7">
    <source>
        <dbReference type="Pfam" id="PF04138"/>
    </source>
</evidence>
<dbReference type="EMBL" id="PEZZ01000012">
    <property type="protein sequence ID" value="PIS05277.1"/>
    <property type="molecule type" value="Genomic_DNA"/>
</dbReference>
<evidence type="ECO:0000256" key="3">
    <source>
        <dbReference type="ARBA" id="ARBA00022692"/>
    </source>
</evidence>
<organism evidence="8 9">
    <name type="scientific">Candidatus Buchananbacteria bacterium CG10_big_fil_rev_8_21_14_0_10_42_9</name>
    <dbReference type="NCBI Taxonomy" id="1974526"/>
    <lineage>
        <taxon>Bacteria</taxon>
        <taxon>Candidatus Buchananiibacteriota</taxon>
    </lineage>
</organism>
<feature type="transmembrane region" description="Helical" evidence="6">
    <location>
        <begin position="118"/>
        <end position="136"/>
    </location>
</feature>
<feature type="transmembrane region" description="Helical" evidence="6">
    <location>
        <begin position="47"/>
        <end position="67"/>
    </location>
</feature>
<dbReference type="GO" id="GO:0000271">
    <property type="term" value="P:polysaccharide biosynthetic process"/>
    <property type="evidence" value="ECO:0007669"/>
    <property type="project" value="InterPro"/>
</dbReference>
<evidence type="ECO:0000256" key="1">
    <source>
        <dbReference type="ARBA" id="ARBA00004141"/>
    </source>
</evidence>
<gene>
    <name evidence="8" type="ORF">COT81_01820</name>
</gene>
<dbReference type="InterPro" id="IPR007267">
    <property type="entry name" value="GtrA_DPMS_TM"/>
</dbReference>
<dbReference type="GO" id="GO:0005886">
    <property type="term" value="C:plasma membrane"/>
    <property type="evidence" value="ECO:0007669"/>
    <property type="project" value="TreeGrafter"/>
</dbReference>
<keyword evidence="3 6" id="KW-0812">Transmembrane</keyword>
<keyword evidence="4 6" id="KW-1133">Transmembrane helix</keyword>
<reference evidence="9" key="1">
    <citation type="submission" date="2017-09" db="EMBL/GenBank/DDBJ databases">
        <title>Depth-based differentiation of microbial function through sediment-hosted aquifers and enrichment of novel symbionts in the deep terrestrial subsurface.</title>
        <authorList>
            <person name="Probst A.J."/>
            <person name="Ladd B."/>
            <person name="Jarett J.K."/>
            <person name="Geller-Mcgrath D.E."/>
            <person name="Sieber C.M.K."/>
            <person name="Emerson J.B."/>
            <person name="Anantharaman K."/>
            <person name="Thomas B.C."/>
            <person name="Malmstrom R."/>
            <person name="Stieglmeier M."/>
            <person name="Klingl A."/>
            <person name="Woyke T."/>
            <person name="Ryan C.M."/>
            <person name="Banfield J.F."/>
        </authorList>
    </citation>
    <scope>NUCLEOTIDE SEQUENCE [LARGE SCALE GENOMIC DNA]</scope>
</reference>
<keyword evidence="5 6" id="KW-0472">Membrane</keyword>
<evidence type="ECO:0000256" key="6">
    <source>
        <dbReference type="SAM" id="Phobius"/>
    </source>
</evidence>
<evidence type="ECO:0000256" key="5">
    <source>
        <dbReference type="ARBA" id="ARBA00023136"/>
    </source>
</evidence>
<comment type="similarity">
    <text evidence="2">Belongs to the GtrA family.</text>
</comment>
<comment type="subcellular location">
    <subcellularLocation>
        <location evidence="1">Membrane</location>
        <topology evidence="1">Multi-pass membrane protein</topology>
    </subcellularLocation>
</comment>
<evidence type="ECO:0000256" key="2">
    <source>
        <dbReference type="ARBA" id="ARBA00009399"/>
    </source>
</evidence>
<accession>A0A2H0W1U9</accession>
<dbReference type="InterPro" id="IPR051401">
    <property type="entry name" value="GtrA_CellWall_Glycosyl"/>
</dbReference>
<feature type="transmembrane region" description="Helical" evidence="6">
    <location>
        <begin position="88"/>
        <end position="112"/>
    </location>
</feature>
<evidence type="ECO:0000313" key="9">
    <source>
        <dbReference type="Proteomes" id="UP000230935"/>
    </source>
</evidence>
<feature type="domain" description="GtrA/DPMS transmembrane" evidence="7">
    <location>
        <begin position="23"/>
        <end position="143"/>
    </location>
</feature>